<dbReference type="Gene3D" id="3.90.76.10">
    <property type="entry name" value="Dipeptide-binding Protein, Domain 1"/>
    <property type="match status" value="1"/>
</dbReference>
<evidence type="ECO:0000256" key="2">
    <source>
        <dbReference type="ARBA" id="ARBA00005695"/>
    </source>
</evidence>
<proteinExistence type="inferred from homology"/>
<dbReference type="Proteomes" id="UP000759103">
    <property type="component" value="Unassembled WGS sequence"/>
</dbReference>
<feature type="compositionally biased region" description="Acidic residues" evidence="3">
    <location>
        <begin position="196"/>
        <end position="208"/>
    </location>
</feature>
<dbReference type="Pfam" id="PF00496">
    <property type="entry name" value="SBP_bac_5"/>
    <property type="match status" value="1"/>
</dbReference>
<evidence type="ECO:0000259" key="4">
    <source>
        <dbReference type="Pfam" id="PF00496"/>
    </source>
</evidence>
<evidence type="ECO:0000256" key="1">
    <source>
        <dbReference type="ARBA" id="ARBA00004418"/>
    </source>
</evidence>
<evidence type="ECO:0000313" key="6">
    <source>
        <dbReference type="Proteomes" id="UP000759103"/>
    </source>
</evidence>
<organism evidence="5 6">
    <name type="scientific">Sphingomonas citri</name>
    <dbReference type="NCBI Taxonomy" id="2862499"/>
    <lineage>
        <taxon>Bacteria</taxon>
        <taxon>Pseudomonadati</taxon>
        <taxon>Pseudomonadota</taxon>
        <taxon>Alphaproteobacteria</taxon>
        <taxon>Sphingomonadales</taxon>
        <taxon>Sphingomonadaceae</taxon>
        <taxon>Sphingomonas</taxon>
    </lineage>
</organism>
<name>A0ABS7BHU9_9SPHN</name>
<gene>
    <name evidence="5" type="ORF">KZ820_00345</name>
</gene>
<dbReference type="EMBL" id="JAHXZN010000001">
    <property type="protein sequence ID" value="MBW6529176.1"/>
    <property type="molecule type" value="Genomic_DNA"/>
</dbReference>
<comment type="subcellular location">
    <subcellularLocation>
        <location evidence="1">Periplasm</location>
    </subcellularLocation>
</comment>
<dbReference type="PROSITE" id="PS51257">
    <property type="entry name" value="PROKAR_LIPOPROTEIN"/>
    <property type="match status" value="1"/>
</dbReference>
<accession>A0ABS7BHU9</accession>
<protein>
    <submittedName>
        <fullName evidence="5">ABC transporter substrate-binding protein</fullName>
    </submittedName>
</protein>
<dbReference type="InterPro" id="IPR039424">
    <property type="entry name" value="SBP_5"/>
</dbReference>
<evidence type="ECO:0000256" key="3">
    <source>
        <dbReference type="SAM" id="MobiDB-lite"/>
    </source>
</evidence>
<dbReference type="Gene3D" id="3.10.105.10">
    <property type="entry name" value="Dipeptide-binding Protein, Domain 3"/>
    <property type="match status" value="1"/>
</dbReference>
<sequence>MFGRATAAALLITTASCGRRADVGPVVVSVIGGAPQLPGRSRARLGEPERLLIDSLAEGLVRLDASGQVEAGVAERWIVTDEGRSYIFRLRDAHWPDGAPVRAAQVVALLRREISARSGNRLAPYLTAVSSIVEMTPEVIEVELARPRPDLLKLFAQPELALVRDRPRPPGGAGPFRQRAERGGGLLLAPALDPDRDPEEPGPAPEDDVLLRGERAASAILRFVERQSDLVTGGTIADWPLLRAANPAPINVKLDPAAGLFGLAVVRRDGFLADAANRGAIAMAFDRGDLVASVSSDWAARETVLPEQLDSAAPPANPGWSTVLPEQRQTAARARVSAWRLANGATPTLRLALPGGAGGTSLWARLARDLYGIGVRPVRVAADSTDADLRLVDEVAPYDSARWYLSEACASCSDAAHEAIEAARLADTLDARARASATADRLLTDDVAFIPLARPFRWSLVALRLRQWQPNARAWHPLNRLRADTN</sequence>
<feature type="region of interest" description="Disordered" evidence="3">
    <location>
        <begin position="187"/>
        <end position="209"/>
    </location>
</feature>
<feature type="domain" description="Solute-binding protein family 5" evidence="4">
    <location>
        <begin position="69"/>
        <end position="316"/>
    </location>
</feature>
<dbReference type="PANTHER" id="PTHR30290">
    <property type="entry name" value="PERIPLASMIC BINDING COMPONENT OF ABC TRANSPORTER"/>
    <property type="match status" value="1"/>
</dbReference>
<keyword evidence="6" id="KW-1185">Reference proteome</keyword>
<dbReference type="SUPFAM" id="SSF53850">
    <property type="entry name" value="Periplasmic binding protein-like II"/>
    <property type="match status" value="1"/>
</dbReference>
<reference evidence="5 6" key="1">
    <citation type="submission" date="2021-07" db="EMBL/GenBank/DDBJ databases">
        <title>Sphingomonas sp.</title>
        <authorList>
            <person name="Feng G."/>
            <person name="Li J."/>
            <person name="Pan M."/>
        </authorList>
    </citation>
    <scope>NUCLEOTIDE SEQUENCE [LARGE SCALE GENOMIC DNA]</scope>
    <source>
        <strain evidence="5 6">RRHST34</strain>
    </source>
</reference>
<dbReference type="InterPro" id="IPR000914">
    <property type="entry name" value="SBP_5_dom"/>
</dbReference>
<evidence type="ECO:0000313" key="5">
    <source>
        <dbReference type="EMBL" id="MBW6529176.1"/>
    </source>
</evidence>
<comment type="similarity">
    <text evidence="2">Belongs to the bacterial solute-binding protein 5 family.</text>
</comment>
<comment type="caution">
    <text evidence="5">The sequence shown here is derived from an EMBL/GenBank/DDBJ whole genome shotgun (WGS) entry which is preliminary data.</text>
</comment>